<proteinExistence type="predicted"/>
<reference evidence="2 3" key="1">
    <citation type="submission" date="2017-08" db="EMBL/GenBank/DDBJ databases">
        <title>Infants hospitalized years apart are colonized by the same room-sourced microbial strains.</title>
        <authorList>
            <person name="Brooks B."/>
            <person name="Olm M.R."/>
            <person name="Firek B.A."/>
            <person name="Baker R."/>
            <person name="Thomas B.C."/>
            <person name="Morowitz M.J."/>
            <person name="Banfield J.F."/>
        </authorList>
    </citation>
    <scope>NUCLEOTIDE SEQUENCE [LARGE SCALE GENOMIC DNA]</scope>
    <source>
        <strain evidence="2">S2_003_000_R2_14</strain>
    </source>
</reference>
<dbReference type="AlphaFoldDB" id="A0A2W5TVI2"/>
<comment type="caution">
    <text evidence="2">The sequence shown here is derived from an EMBL/GenBank/DDBJ whole genome shotgun (WGS) entry which is preliminary data.</text>
</comment>
<dbReference type="PROSITE" id="PS51257">
    <property type="entry name" value="PROKAR_LIPOPROTEIN"/>
    <property type="match status" value="1"/>
</dbReference>
<sequence length="271" mass="28995">MTSVARVAPLWCLDDMRTLNVTLVLCLALSACSGKKAKEAFEHFTSLQAFVNDRFPSDVELLRKQGELGEDGAPFQAQVSALVSKRTALRDRAQAAHTRATAGVANSQPEEVIGATAELEAIGKEADALRVEIDALMAQLTKAVADVPDSVALADVTGLTVSKLERIFARAGWKRPEGKSVSTAKSSGYAYENFDVAKGKGLVNVFIARPCTDCGVGEGGATPAQVAARAKEQNKVFTFDEKSNVYVEVTPKMDVSDAQARELLDAVFKKE</sequence>
<evidence type="ECO:0000256" key="1">
    <source>
        <dbReference type="SAM" id="Coils"/>
    </source>
</evidence>
<evidence type="ECO:0000313" key="2">
    <source>
        <dbReference type="EMBL" id="PZR15395.1"/>
    </source>
</evidence>
<dbReference type="EMBL" id="QFQP01000005">
    <property type="protein sequence ID" value="PZR15395.1"/>
    <property type="molecule type" value="Genomic_DNA"/>
</dbReference>
<organism evidence="2 3">
    <name type="scientific">Archangium gephyra</name>
    <dbReference type="NCBI Taxonomy" id="48"/>
    <lineage>
        <taxon>Bacteria</taxon>
        <taxon>Pseudomonadati</taxon>
        <taxon>Myxococcota</taxon>
        <taxon>Myxococcia</taxon>
        <taxon>Myxococcales</taxon>
        <taxon>Cystobacterineae</taxon>
        <taxon>Archangiaceae</taxon>
        <taxon>Archangium</taxon>
    </lineage>
</organism>
<feature type="coiled-coil region" evidence="1">
    <location>
        <begin position="119"/>
        <end position="146"/>
    </location>
</feature>
<name>A0A2W5TVI2_9BACT</name>
<evidence type="ECO:0000313" key="3">
    <source>
        <dbReference type="Proteomes" id="UP000249061"/>
    </source>
</evidence>
<evidence type="ECO:0008006" key="4">
    <source>
        <dbReference type="Google" id="ProtNLM"/>
    </source>
</evidence>
<protein>
    <recommendedName>
        <fullName evidence="4">Lipoprotein</fullName>
    </recommendedName>
</protein>
<accession>A0A2W5TVI2</accession>
<dbReference type="Proteomes" id="UP000249061">
    <property type="component" value="Unassembled WGS sequence"/>
</dbReference>
<gene>
    <name evidence="2" type="ORF">DI536_08045</name>
</gene>
<keyword evidence="1" id="KW-0175">Coiled coil</keyword>